<dbReference type="PANTHER" id="PTHR21661">
    <property type="entry name" value="EPOXIDE HYDROLASE 1-RELATED"/>
    <property type="match status" value="1"/>
</dbReference>
<evidence type="ECO:0000313" key="5">
    <source>
        <dbReference type="Proteomes" id="UP000070544"/>
    </source>
</evidence>
<reference evidence="4 5" key="1">
    <citation type="journal article" date="2015" name="Genome Biol. Evol.">
        <title>Phylogenomic analyses indicate that early fungi evolved digesting cell walls of algal ancestors of land plants.</title>
        <authorList>
            <person name="Chang Y."/>
            <person name="Wang S."/>
            <person name="Sekimoto S."/>
            <person name="Aerts A.L."/>
            <person name="Choi C."/>
            <person name="Clum A."/>
            <person name="LaButti K.M."/>
            <person name="Lindquist E.A."/>
            <person name="Yee Ngan C."/>
            <person name="Ohm R.A."/>
            <person name="Salamov A.A."/>
            <person name="Grigoriev I.V."/>
            <person name="Spatafora J.W."/>
            <person name="Berbee M.L."/>
        </authorList>
    </citation>
    <scope>NUCLEOTIDE SEQUENCE [LARGE SCALE GENOMIC DNA]</scope>
    <source>
        <strain evidence="4 5">JEL478</strain>
    </source>
</reference>
<evidence type="ECO:0000256" key="1">
    <source>
        <dbReference type="ARBA" id="ARBA00010088"/>
    </source>
</evidence>
<proteinExistence type="inferred from homology"/>
<dbReference type="GO" id="GO:0004301">
    <property type="term" value="F:epoxide hydrolase activity"/>
    <property type="evidence" value="ECO:0007669"/>
    <property type="project" value="TreeGrafter"/>
</dbReference>
<keyword evidence="2 4" id="KW-0378">Hydrolase</keyword>
<dbReference type="AlphaFoldDB" id="A0A139AG97"/>
<dbReference type="EMBL" id="KQ965759">
    <property type="protein sequence ID" value="KXS15817.1"/>
    <property type="molecule type" value="Genomic_DNA"/>
</dbReference>
<dbReference type="Proteomes" id="UP000070544">
    <property type="component" value="Unassembled WGS sequence"/>
</dbReference>
<dbReference type="PANTHER" id="PTHR21661:SF35">
    <property type="entry name" value="EPOXIDE HYDROLASE"/>
    <property type="match status" value="1"/>
</dbReference>
<dbReference type="Gene3D" id="3.40.50.1820">
    <property type="entry name" value="alpha/beta hydrolase"/>
    <property type="match status" value="2"/>
</dbReference>
<sequence>MEPAFHVVVPSLGQVRLSSAAPVRDFGVFQMAQVLNTVMHTLGYSSYSRRRATNLGQVRWRQVNWEHGGGGCADWRCRPAIQSTRLQTLAFGVSDSPHEWVDLRGRDGDFSPAVSTDHFLTNVMVYYISNCITSSFRIYHYHMHRKINSEIYRVKLTVPVAVAMFPYEVVPFKLWAHYWYPKIVQWTIMERGGHLPALERPDDVIQDLRKFATTPVRYCTLLLGLIAALIGVDVDSSGTWTRRCGEKQRSFGLSVPKNGTKPPELRPSSPEDMSSFASLLRPQSPWQCIFGHPPGTSPGPQNVAPRGLAE</sequence>
<dbReference type="SUPFAM" id="SSF53474">
    <property type="entry name" value="alpha/beta-Hydrolases"/>
    <property type="match status" value="1"/>
</dbReference>
<gene>
    <name evidence="4" type="ORF">M427DRAFT_44204</name>
</gene>
<evidence type="ECO:0000256" key="2">
    <source>
        <dbReference type="ARBA" id="ARBA00022801"/>
    </source>
</evidence>
<dbReference type="InterPro" id="IPR029058">
    <property type="entry name" value="AB_hydrolase_fold"/>
</dbReference>
<dbReference type="OrthoDB" id="7130006at2759"/>
<organism evidence="4 5">
    <name type="scientific">Gonapodya prolifera (strain JEL478)</name>
    <name type="common">Monoblepharis prolifera</name>
    <dbReference type="NCBI Taxonomy" id="1344416"/>
    <lineage>
        <taxon>Eukaryota</taxon>
        <taxon>Fungi</taxon>
        <taxon>Fungi incertae sedis</taxon>
        <taxon>Chytridiomycota</taxon>
        <taxon>Chytridiomycota incertae sedis</taxon>
        <taxon>Monoblepharidomycetes</taxon>
        <taxon>Monoblepharidales</taxon>
        <taxon>Gonapodyaceae</taxon>
        <taxon>Gonapodya</taxon>
    </lineage>
</organism>
<protein>
    <submittedName>
        <fullName evidence="4">Alpha/beta-hydrolase</fullName>
    </submittedName>
</protein>
<feature type="region of interest" description="Disordered" evidence="3">
    <location>
        <begin position="251"/>
        <end position="310"/>
    </location>
</feature>
<keyword evidence="5" id="KW-1185">Reference proteome</keyword>
<dbReference type="GO" id="GO:0097176">
    <property type="term" value="P:epoxide metabolic process"/>
    <property type="evidence" value="ECO:0007669"/>
    <property type="project" value="TreeGrafter"/>
</dbReference>
<evidence type="ECO:0000313" key="4">
    <source>
        <dbReference type="EMBL" id="KXS15817.1"/>
    </source>
</evidence>
<evidence type="ECO:0000256" key="3">
    <source>
        <dbReference type="SAM" id="MobiDB-lite"/>
    </source>
</evidence>
<name>A0A139AG97_GONPJ</name>
<accession>A0A139AG97</accession>
<dbReference type="STRING" id="1344416.A0A139AG97"/>
<comment type="similarity">
    <text evidence="1">Belongs to the peptidase S33 family.</text>
</comment>